<feature type="compositionally biased region" description="Polar residues" evidence="23">
    <location>
        <begin position="1533"/>
        <end position="1553"/>
    </location>
</feature>
<dbReference type="InterPro" id="IPR001781">
    <property type="entry name" value="Znf_LIM"/>
</dbReference>
<dbReference type="InterPro" id="IPR022735">
    <property type="entry name" value="bMERB_dom"/>
</dbReference>
<keyword evidence="14 27" id="KW-0503">Monooxygenase</keyword>
<dbReference type="GO" id="GO:0005856">
    <property type="term" value="C:cytoskeleton"/>
    <property type="evidence" value="ECO:0007669"/>
    <property type="project" value="UniProtKB-SubCell"/>
</dbReference>
<feature type="domain" description="LIM zinc-binding" evidence="25">
    <location>
        <begin position="915"/>
        <end position="977"/>
    </location>
</feature>
<feature type="compositionally biased region" description="Pro residues" evidence="23">
    <location>
        <begin position="1672"/>
        <end position="1682"/>
    </location>
</feature>
<evidence type="ECO:0000256" key="3">
    <source>
        <dbReference type="ARBA" id="ARBA00004245"/>
    </source>
</evidence>
<evidence type="ECO:0000256" key="6">
    <source>
        <dbReference type="ARBA" id="ARBA00022483"/>
    </source>
</evidence>
<feature type="region of interest" description="Disordered" evidence="23">
    <location>
        <begin position="1521"/>
        <end position="1771"/>
    </location>
</feature>
<dbReference type="CDD" id="cd09439">
    <property type="entry name" value="LIM_Mical"/>
    <property type="match status" value="1"/>
</dbReference>
<evidence type="ECO:0000259" key="25">
    <source>
        <dbReference type="PROSITE" id="PS50023"/>
    </source>
</evidence>
<feature type="domain" description="BMERB" evidence="26">
    <location>
        <begin position="2034"/>
        <end position="2183"/>
    </location>
</feature>
<feature type="compositionally biased region" description="Low complexity" evidence="23">
    <location>
        <begin position="1879"/>
        <end position="1889"/>
    </location>
</feature>
<feature type="compositionally biased region" description="Basic residues" evidence="23">
    <location>
        <begin position="1890"/>
        <end position="1908"/>
    </location>
</feature>
<keyword evidence="28" id="KW-1185">Reference proteome</keyword>
<feature type="region of interest" description="Disordered" evidence="23">
    <location>
        <begin position="1375"/>
        <end position="1454"/>
    </location>
</feature>
<evidence type="ECO:0000313" key="28">
    <source>
        <dbReference type="Proteomes" id="UP000545435"/>
    </source>
</evidence>
<evidence type="ECO:0000256" key="22">
    <source>
        <dbReference type="SAM" id="Coils"/>
    </source>
</evidence>
<dbReference type="SMART" id="SM01203">
    <property type="entry name" value="DUF3585"/>
    <property type="match status" value="1"/>
</dbReference>
<evidence type="ECO:0000256" key="8">
    <source>
        <dbReference type="ARBA" id="ARBA00022630"/>
    </source>
</evidence>
<dbReference type="Gene3D" id="1.10.418.10">
    <property type="entry name" value="Calponin-like domain"/>
    <property type="match status" value="1"/>
</dbReference>
<dbReference type="Gene3D" id="3.50.50.60">
    <property type="entry name" value="FAD/NAD(P)-binding domain"/>
    <property type="match status" value="1"/>
</dbReference>
<feature type="region of interest" description="Disordered" evidence="23">
    <location>
        <begin position="732"/>
        <end position="806"/>
    </location>
</feature>
<dbReference type="GO" id="GO:0003779">
    <property type="term" value="F:actin binding"/>
    <property type="evidence" value="ECO:0007669"/>
    <property type="project" value="UniProtKB-KW"/>
</dbReference>
<feature type="region of interest" description="Disordered" evidence="23">
    <location>
        <begin position="1818"/>
        <end position="1838"/>
    </location>
</feature>
<dbReference type="SUPFAM" id="SSF51905">
    <property type="entry name" value="FAD/NAD(P)-binding domain"/>
    <property type="match status" value="1"/>
</dbReference>
<dbReference type="InterPro" id="IPR002938">
    <property type="entry name" value="FAD-bd"/>
</dbReference>
<keyword evidence="13" id="KW-0560">Oxidoreductase</keyword>
<feature type="compositionally biased region" description="Basic and acidic residues" evidence="23">
    <location>
        <begin position="1589"/>
        <end position="1604"/>
    </location>
</feature>
<dbReference type="SUPFAM" id="SSF57716">
    <property type="entry name" value="Glucocorticoid receptor-like (DNA-binding domain)"/>
    <property type="match status" value="1"/>
</dbReference>
<evidence type="ECO:0000256" key="5">
    <source>
        <dbReference type="ARBA" id="ARBA00012709"/>
    </source>
</evidence>
<protein>
    <recommendedName>
        <fullName evidence="5">F-actin monooxygenase</fullName>
        <ecNumber evidence="5">1.14.13.225</ecNumber>
    </recommendedName>
</protein>
<feature type="compositionally biased region" description="Polar residues" evidence="23">
    <location>
        <begin position="1953"/>
        <end position="1963"/>
    </location>
</feature>
<evidence type="ECO:0000259" key="24">
    <source>
        <dbReference type="PROSITE" id="PS50021"/>
    </source>
</evidence>
<dbReference type="Pfam" id="PF25413">
    <property type="entry name" value="Rossman_Mical"/>
    <property type="match status" value="1"/>
</dbReference>
<evidence type="ECO:0000313" key="27">
    <source>
        <dbReference type="EMBL" id="NXJ59664.1"/>
    </source>
</evidence>
<reference evidence="27 28" key="1">
    <citation type="submission" date="2019-09" db="EMBL/GenBank/DDBJ databases">
        <title>Bird 10,000 Genomes (B10K) Project - Family phase.</title>
        <authorList>
            <person name="Zhang G."/>
        </authorList>
    </citation>
    <scope>NUCLEOTIDE SEQUENCE [LARGE SCALE GENOMIC DNA]</scope>
    <source>
        <strain evidence="27">B10K-DU-006-20</strain>
        <tissue evidence="27">Mixed tissue sample</tissue>
    </source>
</reference>
<keyword evidence="17" id="KW-0009">Actin-binding</keyword>
<evidence type="ECO:0000256" key="9">
    <source>
        <dbReference type="ARBA" id="ARBA00022723"/>
    </source>
</evidence>
<keyword evidence="19" id="KW-0539">Nucleus</keyword>
<evidence type="ECO:0000256" key="15">
    <source>
        <dbReference type="ARBA" id="ARBA00023038"/>
    </source>
</evidence>
<organism evidence="27 28">
    <name type="scientific">Rostratula benghalensis</name>
    <name type="common">greater painted-snipe</name>
    <dbReference type="NCBI Taxonomy" id="118793"/>
    <lineage>
        <taxon>Eukaryota</taxon>
        <taxon>Metazoa</taxon>
        <taxon>Chordata</taxon>
        <taxon>Craniata</taxon>
        <taxon>Vertebrata</taxon>
        <taxon>Euteleostomi</taxon>
        <taxon>Archelosauria</taxon>
        <taxon>Archosauria</taxon>
        <taxon>Dinosauria</taxon>
        <taxon>Saurischia</taxon>
        <taxon>Theropoda</taxon>
        <taxon>Coelurosauria</taxon>
        <taxon>Aves</taxon>
        <taxon>Neognathae</taxon>
        <taxon>Neoaves</taxon>
        <taxon>Charadriiformes</taxon>
        <taxon>Rostratulidae</taxon>
        <taxon>Rostratula</taxon>
    </lineage>
</organism>
<feature type="compositionally biased region" description="Acidic residues" evidence="23">
    <location>
        <begin position="1091"/>
        <end position="1104"/>
    </location>
</feature>
<feature type="compositionally biased region" description="Acidic residues" evidence="23">
    <location>
        <begin position="1057"/>
        <end position="1066"/>
    </location>
</feature>
<comment type="caution">
    <text evidence="27">The sequence shown here is derived from an EMBL/GenBank/DDBJ whole genome shotgun (WGS) entry which is preliminary data.</text>
</comment>
<evidence type="ECO:0000256" key="2">
    <source>
        <dbReference type="ARBA" id="ARBA00004123"/>
    </source>
</evidence>
<evidence type="ECO:0000256" key="4">
    <source>
        <dbReference type="ARBA" id="ARBA00008223"/>
    </source>
</evidence>
<evidence type="ECO:0000256" key="20">
    <source>
        <dbReference type="ARBA" id="ARBA00049522"/>
    </source>
</evidence>
<evidence type="ECO:0000256" key="11">
    <source>
        <dbReference type="ARBA" id="ARBA00022833"/>
    </source>
</evidence>
<evidence type="ECO:0000256" key="19">
    <source>
        <dbReference type="ARBA" id="ARBA00023242"/>
    </source>
</evidence>
<evidence type="ECO:0000256" key="10">
    <source>
        <dbReference type="ARBA" id="ARBA00022827"/>
    </source>
</evidence>
<feature type="compositionally biased region" description="Low complexity" evidence="23">
    <location>
        <begin position="1605"/>
        <end position="1617"/>
    </location>
</feature>
<dbReference type="PROSITE" id="PS50021">
    <property type="entry name" value="CH"/>
    <property type="match status" value="1"/>
</dbReference>
<evidence type="ECO:0000256" key="21">
    <source>
        <dbReference type="PROSITE-ProRule" id="PRU00125"/>
    </source>
</evidence>
<keyword evidence="15 21" id="KW-0440">LIM domain</keyword>
<feature type="region of interest" description="Disordered" evidence="23">
    <location>
        <begin position="983"/>
        <end position="1036"/>
    </location>
</feature>
<evidence type="ECO:0000256" key="14">
    <source>
        <dbReference type="ARBA" id="ARBA00023033"/>
    </source>
</evidence>
<dbReference type="Pfam" id="PF00307">
    <property type="entry name" value="CH"/>
    <property type="match status" value="1"/>
</dbReference>
<keyword evidence="16 22" id="KW-0175">Coiled coil</keyword>
<comment type="cofactor">
    <cofactor evidence="1">
        <name>FAD</name>
        <dbReference type="ChEBI" id="CHEBI:57692"/>
    </cofactor>
</comment>
<feature type="compositionally biased region" description="Basic and acidic residues" evidence="23">
    <location>
        <begin position="1225"/>
        <end position="1234"/>
    </location>
</feature>
<dbReference type="GO" id="GO:0005634">
    <property type="term" value="C:nucleus"/>
    <property type="evidence" value="ECO:0007669"/>
    <property type="project" value="UniProtKB-SubCell"/>
</dbReference>
<dbReference type="InterPro" id="IPR036188">
    <property type="entry name" value="FAD/NAD-bd_sf"/>
</dbReference>
<feature type="coiled-coil region" evidence="22">
    <location>
        <begin position="2018"/>
        <end position="2071"/>
    </location>
</feature>
<name>A0A7L0CIY1_9CHAR</name>
<dbReference type="InterPro" id="IPR036872">
    <property type="entry name" value="CH_dom_sf"/>
</dbReference>
<dbReference type="GO" id="GO:0006887">
    <property type="term" value="P:exocytosis"/>
    <property type="evidence" value="ECO:0007669"/>
    <property type="project" value="UniProtKB-KW"/>
</dbReference>
<feature type="compositionally biased region" description="Acidic residues" evidence="23">
    <location>
        <begin position="1709"/>
        <end position="1723"/>
    </location>
</feature>
<keyword evidence="9 21" id="KW-0479">Metal-binding</keyword>
<feature type="compositionally biased region" description="Acidic residues" evidence="23">
    <location>
        <begin position="1248"/>
        <end position="1257"/>
    </location>
</feature>
<feature type="compositionally biased region" description="Low complexity" evidence="23">
    <location>
        <begin position="1105"/>
        <end position="1114"/>
    </location>
</feature>
<feature type="compositionally biased region" description="Acidic residues" evidence="23">
    <location>
        <begin position="1147"/>
        <end position="1171"/>
    </location>
</feature>
<feature type="compositionally biased region" description="Basic and acidic residues" evidence="23">
    <location>
        <begin position="688"/>
        <end position="697"/>
    </location>
</feature>
<dbReference type="Pfam" id="PF01494">
    <property type="entry name" value="FAD_binding_3"/>
    <property type="match status" value="1"/>
</dbReference>
<dbReference type="FunFam" id="1.10.418.10:FF:000026">
    <property type="entry name" value="protein-methionine sulfoxide oxidase MICAL3 isoform X1"/>
    <property type="match status" value="1"/>
</dbReference>
<keyword evidence="10" id="KW-0274">FAD</keyword>
<comment type="catalytic activity">
    <reaction evidence="20">
        <text>L-methionyl-[F-actin] + NADPH + O2 + H(+) = L-methionyl-(R)-S-oxide-[F-actin] + NADP(+) + H2O</text>
        <dbReference type="Rhea" id="RHEA:51308"/>
        <dbReference type="Rhea" id="RHEA-COMP:12953"/>
        <dbReference type="Rhea" id="RHEA-COMP:12956"/>
        <dbReference type="ChEBI" id="CHEBI:15377"/>
        <dbReference type="ChEBI" id="CHEBI:15378"/>
        <dbReference type="ChEBI" id="CHEBI:15379"/>
        <dbReference type="ChEBI" id="CHEBI:16044"/>
        <dbReference type="ChEBI" id="CHEBI:45764"/>
        <dbReference type="ChEBI" id="CHEBI:57783"/>
        <dbReference type="ChEBI" id="CHEBI:58349"/>
        <dbReference type="EC" id="1.14.13.225"/>
    </reaction>
</comment>
<dbReference type="PROSITE" id="PS51848">
    <property type="entry name" value="BMERB"/>
    <property type="match status" value="1"/>
</dbReference>
<evidence type="ECO:0000256" key="7">
    <source>
        <dbReference type="ARBA" id="ARBA00022490"/>
    </source>
</evidence>
<dbReference type="InterPro" id="IPR050540">
    <property type="entry name" value="F-actin_Monoox_Mical"/>
</dbReference>
<dbReference type="Gene3D" id="2.10.110.10">
    <property type="entry name" value="Cysteine Rich Protein"/>
    <property type="match status" value="1"/>
</dbReference>
<dbReference type="Pfam" id="PF12130">
    <property type="entry name" value="bMERB_dom"/>
    <property type="match status" value="1"/>
</dbReference>
<accession>A0A7L0CIY1</accession>
<keyword evidence="12" id="KW-0521">NADP</keyword>
<feature type="domain" description="Calponin-homology (CH)" evidence="24">
    <location>
        <begin position="514"/>
        <end position="620"/>
    </location>
</feature>
<dbReference type="CDD" id="cd21251">
    <property type="entry name" value="CH_MICAL3"/>
    <property type="match status" value="1"/>
</dbReference>
<keyword evidence="6" id="KW-0268">Exocytosis</keyword>
<feature type="compositionally biased region" description="Acidic residues" evidence="23">
    <location>
        <begin position="1267"/>
        <end position="1287"/>
    </location>
</feature>
<proteinExistence type="inferred from homology"/>
<dbReference type="PROSITE" id="PS50023">
    <property type="entry name" value="LIM_DOMAIN_2"/>
    <property type="match status" value="1"/>
</dbReference>
<dbReference type="PANTHER" id="PTHR23167:SF51">
    <property type="entry name" value="[F-ACTIN]-MONOOXYGENASE MICAL3"/>
    <property type="match status" value="1"/>
</dbReference>
<evidence type="ECO:0000256" key="16">
    <source>
        <dbReference type="ARBA" id="ARBA00023054"/>
    </source>
</evidence>
<dbReference type="PROSITE" id="PS00478">
    <property type="entry name" value="LIM_DOMAIN_1"/>
    <property type="match status" value="1"/>
</dbReference>
<feature type="region of interest" description="Disordered" evidence="23">
    <location>
        <begin position="1225"/>
        <end position="1356"/>
    </location>
</feature>
<comment type="similarity">
    <text evidence="4">Belongs to the Mical family.</text>
</comment>
<evidence type="ECO:0000256" key="17">
    <source>
        <dbReference type="ARBA" id="ARBA00023203"/>
    </source>
</evidence>
<feature type="compositionally biased region" description="Basic and acidic residues" evidence="23">
    <location>
        <begin position="1695"/>
        <end position="1706"/>
    </location>
</feature>
<dbReference type="PANTHER" id="PTHR23167">
    <property type="entry name" value="CALPONIN HOMOLOGY DOMAIN-CONTAINING PROTEIN DDB_G0272472-RELATED"/>
    <property type="match status" value="1"/>
</dbReference>
<dbReference type="SMART" id="SM00132">
    <property type="entry name" value="LIM"/>
    <property type="match status" value="1"/>
</dbReference>
<dbReference type="Pfam" id="PF00412">
    <property type="entry name" value="LIM"/>
    <property type="match status" value="1"/>
</dbReference>
<evidence type="ECO:0000256" key="23">
    <source>
        <dbReference type="SAM" id="MobiDB-lite"/>
    </source>
</evidence>
<gene>
    <name evidence="27" type="primary">Mical3</name>
    <name evidence="27" type="ORF">ROSBEN_R06090</name>
</gene>
<feature type="non-terminal residue" evidence="27">
    <location>
        <position position="2195"/>
    </location>
</feature>
<feature type="compositionally biased region" description="Basic and acidic residues" evidence="23">
    <location>
        <begin position="1383"/>
        <end position="1392"/>
    </location>
</feature>
<dbReference type="SMART" id="SM00033">
    <property type="entry name" value="CH"/>
    <property type="match status" value="1"/>
</dbReference>
<evidence type="ECO:0000259" key="26">
    <source>
        <dbReference type="PROSITE" id="PS51848"/>
    </source>
</evidence>
<keyword evidence="18" id="KW-0206">Cytoskeleton</keyword>
<feature type="non-terminal residue" evidence="27">
    <location>
        <position position="1"/>
    </location>
</feature>
<comment type="subcellular location">
    <subcellularLocation>
        <location evidence="3">Cytoplasm</location>
        <location evidence="3">Cytoskeleton</location>
    </subcellularLocation>
    <subcellularLocation>
        <location evidence="2">Nucleus</location>
    </subcellularLocation>
</comment>
<feature type="region of interest" description="Disordered" evidence="23">
    <location>
        <begin position="1130"/>
        <end position="1179"/>
    </location>
</feature>
<feature type="region of interest" description="Disordered" evidence="23">
    <location>
        <begin position="1987"/>
        <end position="2015"/>
    </location>
</feature>
<evidence type="ECO:0000256" key="18">
    <source>
        <dbReference type="ARBA" id="ARBA00023212"/>
    </source>
</evidence>
<keyword evidence="8" id="KW-0285">Flavoprotein</keyword>
<feature type="compositionally biased region" description="Basic and acidic residues" evidence="23">
    <location>
        <begin position="751"/>
        <end position="764"/>
    </location>
</feature>
<feature type="region of interest" description="Disordered" evidence="23">
    <location>
        <begin position="1853"/>
        <end position="1970"/>
    </location>
</feature>
<feature type="compositionally biased region" description="Acidic residues" evidence="23">
    <location>
        <begin position="1298"/>
        <end position="1313"/>
    </location>
</feature>
<evidence type="ECO:0000256" key="12">
    <source>
        <dbReference type="ARBA" id="ARBA00022857"/>
    </source>
</evidence>
<evidence type="ECO:0000256" key="1">
    <source>
        <dbReference type="ARBA" id="ARBA00001974"/>
    </source>
</evidence>
<dbReference type="EMBL" id="VXAI01000006">
    <property type="protein sequence ID" value="NXJ59664.1"/>
    <property type="molecule type" value="Genomic_DNA"/>
</dbReference>
<dbReference type="GO" id="GO:0071949">
    <property type="term" value="F:FAD binding"/>
    <property type="evidence" value="ECO:0007669"/>
    <property type="project" value="InterPro"/>
</dbReference>
<feature type="region of interest" description="Disordered" evidence="23">
    <location>
        <begin position="1056"/>
        <end position="1118"/>
    </location>
</feature>
<dbReference type="EC" id="1.14.13.225" evidence="5"/>
<feature type="compositionally biased region" description="Polar residues" evidence="23">
    <location>
        <begin position="1618"/>
        <end position="1636"/>
    </location>
</feature>
<feature type="compositionally biased region" description="Basic and acidic residues" evidence="23">
    <location>
        <begin position="665"/>
        <end position="675"/>
    </location>
</feature>
<keyword evidence="11 21" id="KW-0862">Zinc</keyword>
<keyword evidence="7" id="KW-0963">Cytoplasm</keyword>
<dbReference type="Proteomes" id="UP000545435">
    <property type="component" value="Unassembled WGS sequence"/>
</dbReference>
<evidence type="ECO:0000256" key="13">
    <source>
        <dbReference type="ARBA" id="ARBA00023002"/>
    </source>
</evidence>
<dbReference type="GO" id="GO:0046872">
    <property type="term" value="F:metal ion binding"/>
    <property type="evidence" value="ECO:0007669"/>
    <property type="project" value="UniProtKB-KW"/>
</dbReference>
<dbReference type="InterPro" id="IPR057494">
    <property type="entry name" value="Rossman_Mical"/>
</dbReference>
<dbReference type="GO" id="GO:0120501">
    <property type="term" value="F:F-actin monooxygenase activity"/>
    <property type="evidence" value="ECO:0007669"/>
    <property type="project" value="UniProtKB-EC"/>
</dbReference>
<dbReference type="InterPro" id="IPR001715">
    <property type="entry name" value="CH_dom"/>
</dbReference>
<sequence>MEESKNEKVNQAHVLFDRFVQASTCKGTLKAFQELCDYLELKPKDYRSFYHKLKSKLNYWKAKALWAKLDKRGSHKDYKKGKACANTKCLIIGAGPCGLRTAIDLSFLGAKVVVIEKRDAFSRNNVLHLWPFTIHDLRGLGAKKFYGKFCAGSIDHISIRQLQLILLKVALILGIEIHVNVEFQGLVYPPEDQENESNLSTGIGWRALVHPKTHPVSEYEFEVIIGGDGRRNTLEGFRRKEFRGKLAIAITANFINRNTTAEAKVEEISGVAFIFNQKFFQDLREATGIDLENIVYYKDDTHYFVMTAKKQSLLEKGVIRHDYADTELLLSRENVDQEALLNYAREAADFSTNQQLPSLDFAINHYGQPDVAMFDFTCMYASENAALVREQNGHQLLVALVGDSLLEVCVLMLSCVKSELKQKCKSLQPSPKYALPIKESIYRLLPQTTPENVSKNFSHYSIDPATRYPNINMNFLRPQQVRHLYNTGDLKDIHLEIENFVNSRTPKLTRNESVARSSKLLSWCQRQTDGCAGVNVTDLTMSWKSGLALCAIIHRYRPDLIDFDSLDENNVEKNNQLAFDIAEKEFGISPIMTGKEMASVGEPDKLSMVMYLTQLYEMFKDTIPSSDALDLNAEEKAALIASTKSPISFLSKLGQSISRKRTPKDKKEKELDGAGKRRKTSQSEDEDIPRSYREERPTLVSALTERRIDAAIGNQNKVKSMATQLLAKFEENAPVQSSSLRRQQPVLPYQERVHNQPSSRREQGRLAPIPQWKQRNREPGADSPGEQSPRQERRSPRLFSDDQLPENVEQRACQLAALLESRPAARHQPETEPSRRFFVDQWELSLSLRSSNRPSSPSSDSLRQKYIKMYTGGVSSLAEQIANQLQRKEQPKTLLDKKELGSLKKEFPQNLGGSDVCYFCHKRVYVMERLSAEGKFFHRSCFKCEYCATTLRLSSYAYDIEDGKFYCKPHYCYRLSGYAQRKRPAVGPVSGKDAKGPLQDAMASDGSGRANTISASAERAPGANVNGLEEPSLAKRLRGTPERIELENYRLSLQREEELEEVPEETLAEHNLSSVLDKGTEEDVPSSSSESEMEEEDEEEDDELLLPQQPPSDLGGVPWKEAVRIHALLKGKSEEEIEAEENHEIEDKDDDEEEEEEDEEEEDEESSEEGEYCPWESELQQGLWLQRLSNEEDTGTFKAGNLRLQQIVNPVDPLEILADVHWTHIREKEEEEKMVPTSKSSTSRAPCEDNDVEDEVGTEPADTEGQAGEEGDTGAELDDDDIPSDAEAEFRLHQGSVEEPELQVSEDEEDEERTEGASCRVTEDPCKPSVPIQLPSDSVLPLSPVDSPKAKQAEDVKDPLAEVFRAIKSPEGRFFPEPFLLEEGPKDEIPKDRKAKSPLVPPSPVLSQPVASPEAIAPTSLAESQPVGPTMASSPTSAQMPICSQPLPSAETSIPSPVEPPVCFQPVPALTSTPLAKLVLRGQDGEVEKLGSPTTAEEALKRSNLVEEFWMKSAEIRRSLGLTPVDRNKRSETSFTVSALESTPLKTFNTENISGDERIQLVKPQPTPRRQGLSKLENEQISLLTPKSPSEKELKSSSEERRDVSSSSGLGLQESSSNMRTMGSQSFNTSDSTMLTPPSSPPPPPPQDEEPATLRRKRHQAVWQNEVEARSPPTPASTPPAPQRREPTSAAKESTQAKKDDVRKSFAESVDEIPFADDVEDTYDDRTEDSSLHEKFFTPPTSRPRPEKPLLLPLVKENGGPPSMEGFNQKKRVLPEISVEAKELAEERMRAREKSVKSQALRDAMAKQLCKMKDMEMAAAAAGATRTRKTSSMPLKTKELFYDSPKHLALKIAEGSTRKHDAASEKFSTPVADVAGPEGSVTSSEGSSGKSKKRSSLFSPRKNKKEKKSKNDSRLSDKSSGGTEEATKPRSLWKSVFSGYKKDKKKKTDDKSCPSTPSSSATVDSGKHKASPLITAADLQLRQHLSFSEDSDLSSDDILERSSQKSKRERAYTEEELNAKLTRRVQKAARRQAKQEELKRLHRAQIIQRQLEQVEEKQRQLEERGVAVEKALRGEAGMGKKDDPKLMQEWFKLVQEKNALVRYESELMIFARELELEDRQSRLQQELRERMAVEDHLKTDEELSEEKRILNEMLEVVEQRDSLVALLEEQRLREKEEDKDLEAVMLSKGFSLNWS</sequence>
<dbReference type="SUPFAM" id="SSF47576">
    <property type="entry name" value="Calponin-homology domain, CH-domain"/>
    <property type="match status" value="1"/>
</dbReference>
<feature type="region of interest" description="Disordered" evidence="23">
    <location>
        <begin position="654"/>
        <end position="699"/>
    </location>
</feature>
<feature type="compositionally biased region" description="Basic and acidic residues" evidence="23">
    <location>
        <begin position="1724"/>
        <end position="1736"/>
    </location>
</feature>
<dbReference type="FunFam" id="3.50.50.60:FF:000004">
    <property type="entry name" value="protein-methionine sulfoxide oxidase MICAL2 isoform X1"/>
    <property type="match status" value="1"/>
</dbReference>
<dbReference type="FunFam" id="2.10.110.10:FF:000043">
    <property type="entry name" value="protein-methionine sulfoxide oxidase MICAL3 isoform X2"/>
    <property type="match status" value="1"/>
</dbReference>